<comment type="caution">
    <text evidence="14">The sequence shown here is derived from an EMBL/GenBank/DDBJ whole genome shotgun (WGS) entry which is preliminary data.</text>
</comment>
<feature type="region of interest" description="Disordered" evidence="12">
    <location>
        <begin position="135"/>
        <end position="165"/>
    </location>
</feature>
<dbReference type="AlphaFoldDB" id="A0ABD3B0G5"/>
<keyword evidence="4 9" id="KW-0371">Homeobox</keyword>
<dbReference type="InterPro" id="IPR009057">
    <property type="entry name" value="Homeodomain-like_sf"/>
</dbReference>
<evidence type="ECO:0000313" key="15">
    <source>
        <dbReference type="Proteomes" id="UP001630127"/>
    </source>
</evidence>
<feature type="DNA-binding region" description="Homeobox" evidence="9">
    <location>
        <begin position="26"/>
        <end position="85"/>
    </location>
</feature>
<feature type="compositionally biased region" description="Polar residues" evidence="12">
    <location>
        <begin position="151"/>
        <end position="163"/>
    </location>
</feature>
<evidence type="ECO:0000256" key="2">
    <source>
        <dbReference type="ARBA" id="ARBA00023015"/>
    </source>
</evidence>
<feature type="region of interest" description="Disordered" evidence="12">
    <location>
        <begin position="183"/>
        <end position="205"/>
    </location>
</feature>
<evidence type="ECO:0000256" key="4">
    <source>
        <dbReference type="ARBA" id="ARBA00023155"/>
    </source>
</evidence>
<feature type="compositionally biased region" description="Basic and acidic residues" evidence="12">
    <location>
        <begin position="183"/>
        <end position="193"/>
    </location>
</feature>
<dbReference type="Pfam" id="PF00046">
    <property type="entry name" value="Homeodomain"/>
    <property type="match status" value="1"/>
</dbReference>
<evidence type="ECO:0000256" key="11">
    <source>
        <dbReference type="RuleBase" id="RU369038"/>
    </source>
</evidence>
<dbReference type="GO" id="GO:0009414">
    <property type="term" value="P:response to water deprivation"/>
    <property type="evidence" value="ECO:0007669"/>
    <property type="project" value="UniProtKB-ARBA"/>
</dbReference>
<evidence type="ECO:0000256" key="5">
    <source>
        <dbReference type="ARBA" id="ARBA00023163"/>
    </source>
</evidence>
<name>A0ABD3B0G5_9GENT</name>
<evidence type="ECO:0000256" key="7">
    <source>
        <dbReference type="ARBA" id="ARBA00025748"/>
    </source>
</evidence>
<protein>
    <recommendedName>
        <fullName evidence="11">Homeobox-leucine zipper protein</fullName>
    </recommendedName>
    <alternativeName>
        <fullName evidence="11">HD-ZIP protein</fullName>
    </alternativeName>
    <alternativeName>
        <fullName evidence="11">Homeodomain transcription factor</fullName>
    </alternativeName>
</protein>
<evidence type="ECO:0000256" key="8">
    <source>
        <dbReference type="ARBA" id="ARBA00058361"/>
    </source>
</evidence>
<keyword evidence="2 11" id="KW-0805">Transcription regulation</keyword>
<keyword evidence="6 9" id="KW-0539">Nucleus</keyword>
<feature type="domain" description="Homeobox" evidence="13">
    <location>
        <begin position="24"/>
        <end position="84"/>
    </location>
</feature>
<keyword evidence="15" id="KW-1185">Reference proteome</keyword>
<comment type="similarity">
    <text evidence="7 11">Belongs to the HD-ZIP homeobox family. Class I subfamily.</text>
</comment>
<dbReference type="PANTHER" id="PTHR24326">
    <property type="entry name" value="HOMEOBOX-LEUCINE ZIPPER PROTEIN"/>
    <property type="match status" value="1"/>
</dbReference>
<dbReference type="InterPro" id="IPR045224">
    <property type="entry name" value="HDZip_class_I_plant"/>
</dbReference>
<evidence type="ECO:0000256" key="1">
    <source>
        <dbReference type="ARBA" id="ARBA00004123"/>
    </source>
</evidence>
<evidence type="ECO:0000259" key="13">
    <source>
        <dbReference type="PROSITE" id="PS50071"/>
    </source>
</evidence>
<comment type="subcellular location">
    <subcellularLocation>
        <location evidence="1 9 10">Nucleus</location>
    </subcellularLocation>
</comment>
<evidence type="ECO:0000256" key="9">
    <source>
        <dbReference type="PROSITE-ProRule" id="PRU00108"/>
    </source>
</evidence>
<evidence type="ECO:0000256" key="12">
    <source>
        <dbReference type="SAM" id="MobiDB-lite"/>
    </source>
</evidence>
<dbReference type="GO" id="GO:0005634">
    <property type="term" value="C:nucleus"/>
    <property type="evidence" value="ECO:0007669"/>
    <property type="project" value="UniProtKB-SubCell"/>
</dbReference>
<dbReference type="Gene3D" id="1.10.10.60">
    <property type="entry name" value="Homeodomain-like"/>
    <property type="match status" value="1"/>
</dbReference>
<proteinExistence type="inferred from homology"/>
<dbReference type="GO" id="GO:0000976">
    <property type="term" value="F:transcription cis-regulatory region binding"/>
    <property type="evidence" value="ECO:0007669"/>
    <property type="project" value="UniProtKB-ARBA"/>
</dbReference>
<evidence type="ECO:0000313" key="14">
    <source>
        <dbReference type="EMBL" id="KAL3536667.1"/>
    </source>
</evidence>
<dbReference type="CDD" id="cd00086">
    <property type="entry name" value="homeodomain"/>
    <property type="match status" value="1"/>
</dbReference>
<comment type="function">
    <text evidence="11">Transcription factor.</text>
</comment>
<dbReference type="Proteomes" id="UP001630127">
    <property type="component" value="Unassembled WGS sequence"/>
</dbReference>
<dbReference type="InterPro" id="IPR003106">
    <property type="entry name" value="Leu_zip_homeo"/>
</dbReference>
<sequence length="244" mass="28100">MVDAGENCSSSSAECLVTSLISKRKKSKNKRRFSEEQIRLLENMFENETKLEPKKKLQLARELGLQPRQVAIWFQNKRARWKSKQLERDYNLLHSNYDRLASQFESLKKEKHSLLVQLQKLNDLIQKSDRERGQLQDQWRCGRETSDAEPGNSNIGPTPSTDQFDVKPSLCLERSEYRLVDDDDHVFSDDESSRNPNYFGLDQEPAAGSCLTSGSVGEWGSLDSDVLLEKPSSSCQWWDFWSSS</sequence>
<accession>A0ABD3B0G5</accession>
<dbReference type="SMART" id="SM00389">
    <property type="entry name" value="HOX"/>
    <property type="match status" value="1"/>
</dbReference>
<dbReference type="FunFam" id="1.10.10.60:FF:000293">
    <property type="entry name" value="Homeobox-leucine zipper protein ATHB-7"/>
    <property type="match status" value="1"/>
</dbReference>
<dbReference type="GO" id="GO:0009737">
    <property type="term" value="P:response to abscisic acid"/>
    <property type="evidence" value="ECO:0007669"/>
    <property type="project" value="UniProtKB-ARBA"/>
</dbReference>
<feature type="compositionally biased region" description="Basic and acidic residues" evidence="12">
    <location>
        <begin position="135"/>
        <end position="146"/>
    </location>
</feature>
<dbReference type="InterPro" id="IPR017970">
    <property type="entry name" value="Homeobox_CS"/>
</dbReference>
<comment type="function">
    <text evidence="8">Probable transcription activator that may act as growth regulators in response to water deficit.</text>
</comment>
<dbReference type="SUPFAM" id="SSF46689">
    <property type="entry name" value="Homeodomain-like"/>
    <property type="match status" value="1"/>
</dbReference>
<evidence type="ECO:0000256" key="10">
    <source>
        <dbReference type="RuleBase" id="RU000682"/>
    </source>
</evidence>
<keyword evidence="3 9" id="KW-0238">DNA-binding</keyword>
<dbReference type="InterPro" id="IPR000047">
    <property type="entry name" value="HTH_motif"/>
</dbReference>
<dbReference type="InterPro" id="IPR001356">
    <property type="entry name" value="HD"/>
</dbReference>
<reference evidence="14 15" key="1">
    <citation type="submission" date="2024-11" db="EMBL/GenBank/DDBJ databases">
        <title>A near-complete genome assembly of Cinchona calisaya.</title>
        <authorList>
            <person name="Lian D.C."/>
            <person name="Zhao X.W."/>
            <person name="Wei L."/>
        </authorList>
    </citation>
    <scope>NUCLEOTIDE SEQUENCE [LARGE SCALE GENOMIC DNA]</scope>
    <source>
        <tissue evidence="14">Nenye</tissue>
    </source>
</reference>
<keyword evidence="5 11" id="KW-0804">Transcription</keyword>
<dbReference type="PROSITE" id="PS50071">
    <property type="entry name" value="HOMEOBOX_2"/>
    <property type="match status" value="1"/>
</dbReference>
<dbReference type="PANTHER" id="PTHR24326:SF122">
    <property type="entry name" value="HOMEOBOX-LEUCINE ZIPPER PROTEIN HOX6"/>
    <property type="match status" value="1"/>
</dbReference>
<dbReference type="PROSITE" id="PS00027">
    <property type="entry name" value="HOMEOBOX_1"/>
    <property type="match status" value="1"/>
</dbReference>
<dbReference type="Pfam" id="PF02183">
    <property type="entry name" value="HALZ"/>
    <property type="match status" value="1"/>
</dbReference>
<organism evidence="14 15">
    <name type="scientific">Cinchona calisaya</name>
    <dbReference type="NCBI Taxonomy" id="153742"/>
    <lineage>
        <taxon>Eukaryota</taxon>
        <taxon>Viridiplantae</taxon>
        <taxon>Streptophyta</taxon>
        <taxon>Embryophyta</taxon>
        <taxon>Tracheophyta</taxon>
        <taxon>Spermatophyta</taxon>
        <taxon>Magnoliopsida</taxon>
        <taxon>eudicotyledons</taxon>
        <taxon>Gunneridae</taxon>
        <taxon>Pentapetalae</taxon>
        <taxon>asterids</taxon>
        <taxon>lamiids</taxon>
        <taxon>Gentianales</taxon>
        <taxon>Rubiaceae</taxon>
        <taxon>Cinchonoideae</taxon>
        <taxon>Cinchoneae</taxon>
        <taxon>Cinchona</taxon>
    </lineage>
</organism>
<evidence type="ECO:0000256" key="6">
    <source>
        <dbReference type="ARBA" id="ARBA00023242"/>
    </source>
</evidence>
<dbReference type="PRINTS" id="PR00031">
    <property type="entry name" value="HTHREPRESSR"/>
</dbReference>
<dbReference type="EMBL" id="JBJUIK010000001">
    <property type="protein sequence ID" value="KAL3536667.1"/>
    <property type="molecule type" value="Genomic_DNA"/>
</dbReference>
<gene>
    <name evidence="14" type="ORF">ACH5RR_000033</name>
</gene>
<evidence type="ECO:0000256" key="3">
    <source>
        <dbReference type="ARBA" id="ARBA00023125"/>
    </source>
</evidence>
<dbReference type="GO" id="GO:0000981">
    <property type="term" value="F:DNA-binding transcription factor activity, RNA polymerase II-specific"/>
    <property type="evidence" value="ECO:0007669"/>
    <property type="project" value="UniProtKB-UniRule"/>
</dbReference>